<dbReference type="HOGENOM" id="CLU_1477522_0_0_1"/>
<dbReference type="Proteomes" id="UP000001514">
    <property type="component" value="Unassembled WGS sequence"/>
</dbReference>
<feature type="transmembrane region" description="Helical" evidence="1">
    <location>
        <begin position="52"/>
        <end position="74"/>
    </location>
</feature>
<proteinExistence type="predicted"/>
<gene>
    <name evidence="2" type="ORF">SELMODRAFT_413033</name>
</gene>
<dbReference type="KEGG" id="smo:SELMODRAFT_413033"/>
<evidence type="ECO:0000313" key="3">
    <source>
        <dbReference type="Proteomes" id="UP000001514"/>
    </source>
</evidence>
<evidence type="ECO:0000256" key="1">
    <source>
        <dbReference type="SAM" id="Phobius"/>
    </source>
</evidence>
<dbReference type="Gramene" id="EFJ26441">
    <property type="protein sequence ID" value="EFJ26441"/>
    <property type="gene ID" value="SELMODRAFT_413033"/>
</dbReference>
<organism evidence="3">
    <name type="scientific">Selaginella moellendorffii</name>
    <name type="common">Spikemoss</name>
    <dbReference type="NCBI Taxonomy" id="88036"/>
    <lineage>
        <taxon>Eukaryota</taxon>
        <taxon>Viridiplantae</taxon>
        <taxon>Streptophyta</taxon>
        <taxon>Embryophyta</taxon>
        <taxon>Tracheophyta</taxon>
        <taxon>Lycopodiopsida</taxon>
        <taxon>Selaginellales</taxon>
        <taxon>Selaginellaceae</taxon>
        <taxon>Selaginella</taxon>
    </lineage>
</organism>
<name>D8RN47_SELML</name>
<accession>D8RN47</accession>
<keyword evidence="1" id="KW-1133">Transmembrane helix</keyword>
<dbReference type="InParanoid" id="D8RN47"/>
<keyword evidence="3" id="KW-1185">Reference proteome</keyword>
<sequence>MTAKLESPEKYLDENRDWEMVLLTFRTAEPFECIRDYIKNRKKKRSYSKVSFLDPYLFVWILAVMVSAVLLGYYGMREAFQVANIASVSLPIAVGRPGLGSRLARIQEGVSYLLYPAAQSWFWFETFSQRAHHLGLGNLEAKVAVPLAIYFGVVFATTVGLPADAMGPLLEVPISFVLKGHIY</sequence>
<dbReference type="AlphaFoldDB" id="D8RN47"/>
<keyword evidence="1" id="KW-0812">Transmembrane</keyword>
<dbReference type="EMBL" id="GL377584">
    <property type="protein sequence ID" value="EFJ26441.1"/>
    <property type="molecule type" value="Genomic_DNA"/>
</dbReference>
<protein>
    <submittedName>
        <fullName evidence="2">Uncharacterized protein</fullName>
    </submittedName>
</protein>
<evidence type="ECO:0000313" key="2">
    <source>
        <dbReference type="EMBL" id="EFJ26441.1"/>
    </source>
</evidence>
<reference evidence="2 3" key="1">
    <citation type="journal article" date="2011" name="Science">
        <title>The Selaginella genome identifies genetic changes associated with the evolution of vascular plants.</title>
        <authorList>
            <person name="Banks J.A."/>
            <person name="Nishiyama T."/>
            <person name="Hasebe M."/>
            <person name="Bowman J.L."/>
            <person name="Gribskov M."/>
            <person name="dePamphilis C."/>
            <person name="Albert V.A."/>
            <person name="Aono N."/>
            <person name="Aoyama T."/>
            <person name="Ambrose B.A."/>
            <person name="Ashton N.W."/>
            <person name="Axtell M.J."/>
            <person name="Barker E."/>
            <person name="Barker M.S."/>
            <person name="Bennetzen J.L."/>
            <person name="Bonawitz N.D."/>
            <person name="Chapple C."/>
            <person name="Cheng C."/>
            <person name="Correa L.G."/>
            <person name="Dacre M."/>
            <person name="DeBarry J."/>
            <person name="Dreyer I."/>
            <person name="Elias M."/>
            <person name="Engstrom E.M."/>
            <person name="Estelle M."/>
            <person name="Feng L."/>
            <person name="Finet C."/>
            <person name="Floyd S.K."/>
            <person name="Frommer W.B."/>
            <person name="Fujita T."/>
            <person name="Gramzow L."/>
            <person name="Gutensohn M."/>
            <person name="Harholt J."/>
            <person name="Hattori M."/>
            <person name="Heyl A."/>
            <person name="Hirai T."/>
            <person name="Hiwatashi Y."/>
            <person name="Ishikawa M."/>
            <person name="Iwata M."/>
            <person name="Karol K.G."/>
            <person name="Koehler B."/>
            <person name="Kolukisaoglu U."/>
            <person name="Kubo M."/>
            <person name="Kurata T."/>
            <person name="Lalonde S."/>
            <person name="Li K."/>
            <person name="Li Y."/>
            <person name="Litt A."/>
            <person name="Lyons E."/>
            <person name="Manning G."/>
            <person name="Maruyama T."/>
            <person name="Michael T.P."/>
            <person name="Mikami K."/>
            <person name="Miyazaki S."/>
            <person name="Morinaga S."/>
            <person name="Murata T."/>
            <person name="Mueller-Roeber B."/>
            <person name="Nelson D.R."/>
            <person name="Obara M."/>
            <person name="Oguri Y."/>
            <person name="Olmstead R.G."/>
            <person name="Onodera N."/>
            <person name="Petersen B.L."/>
            <person name="Pils B."/>
            <person name="Prigge M."/>
            <person name="Rensing S.A."/>
            <person name="Riano-Pachon D.M."/>
            <person name="Roberts A.W."/>
            <person name="Sato Y."/>
            <person name="Scheller H.V."/>
            <person name="Schulz B."/>
            <person name="Schulz C."/>
            <person name="Shakirov E.V."/>
            <person name="Shibagaki N."/>
            <person name="Shinohara N."/>
            <person name="Shippen D.E."/>
            <person name="Soerensen I."/>
            <person name="Sotooka R."/>
            <person name="Sugimoto N."/>
            <person name="Sugita M."/>
            <person name="Sumikawa N."/>
            <person name="Tanurdzic M."/>
            <person name="Theissen G."/>
            <person name="Ulvskov P."/>
            <person name="Wakazuki S."/>
            <person name="Weng J.K."/>
            <person name="Willats W.W."/>
            <person name="Wipf D."/>
            <person name="Wolf P.G."/>
            <person name="Yang L."/>
            <person name="Zimmer A.D."/>
            <person name="Zhu Q."/>
            <person name="Mitros T."/>
            <person name="Hellsten U."/>
            <person name="Loque D."/>
            <person name="Otillar R."/>
            <person name="Salamov A."/>
            <person name="Schmutz J."/>
            <person name="Shapiro H."/>
            <person name="Lindquist E."/>
            <person name="Lucas S."/>
            <person name="Rokhsar D."/>
            <person name="Grigoriev I.V."/>
        </authorList>
    </citation>
    <scope>NUCLEOTIDE SEQUENCE [LARGE SCALE GENOMIC DNA]</scope>
</reference>
<keyword evidence="1" id="KW-0472">Membrane</keyword>